<dbReference type="EMBL" id="JAPKNK010000003">
    <property type="protein sequence ID" value="MCX5569573.1"/>
    <property type="molecule type" value="Genomic_DNA"/>
</dbReference>
<organism evidence="1 2">
    <name type="scientific">Kaistia nematophila</name>
    <dbReference type="NCBI Taxonomy" id="2994654"/>
    <lineage>
        <taxon>Bacteria</taxon>
        <taxon>Pseudomonadati</taxon>
        <taxon>Pseudomonadota</taxon>
        <taxon>Alphaproteobacteria</taxon>
        <taxon>Hyphomicrobiales</taxon>
        <taxon>Kaistiaceae</taxon>
        <taxon>Kaistia</taxon>
    </lineage>
</organism>
<name>A0A9X3E1V1_9HYPH</name>
<evidence type="ECO:0000313" key="1">
    <source>
        <dbReference type="EMBL" id="MCX5569573.1"/>
    </source>
</evidence>
<reference evidence="1" key="1">
    <citation type="submission" date="2022-11" db="EMBL/GenBank/DDBJ databases">
        <title>Biodiversity and phylogenetic relationships of bacteria.</title>
        <authorList>
            <person name="Machado R.A.R."/>
            <person name="Bhat A."/>
            <person name="Loulou A."/>
            <person name="Kallel S."/>
        </authorList>
    </citation>
    <scope>NUCLEOTIDE SEQUENCE</scope>
    <source>
        <strain evidence="1">K-TC2</strain>
    </source>
</reference>
<accession>A0A9X3E1V1</accession>
<evidence type="ECO:0000313" key="2">
    <source>
        <dbReference type="Proteomes" id="UP001144805"/>
    </source>
</evidence>
<protein>
    <submittedName>
        <fullName evidence="1">Uncharacterized protein</fullName>
    </submittedName>
</protein>
<comment type="caution">
    <text evidence="1">The sequence shown here is derived from an EMBL/GenBank/DDBJ whole genome shotgun (WGS) entry which is preliminary data.</text>
</comment>
<gene>
    <name evidence="1" type="ORF">OSH07_10255</name>
</gene>
<proteinExistence type="predicted"/>
<dbReference type="Proteomes" id="UP001144805">
    <property type="component" value="Unassembled WGS sequence"/>
</dbReference>
<sequence>MIYPYSSKLPPSEQKQQLIPDEVLEVQQIAVRIDDLIQLCNTPELRATYETLVIARQAAERLLKIKMAN</sequence>
<keyword evidence="2" id="KW-1185">Reference proteome</keyword>
<dbReference type="AlphaFoldDB" id="A0A9X3E1V1"/>
<dbReference type="RefSeq" id="WP_266338534.1">
    <property type="nucleotide sequence ID" value="NZ_JAPKNK010000003.1"/>
</dbReference>